<dbReference type="Pfam" id="PF06722">
    <property type="entry name" value="EryCIII-like_C"/>
    <property type="match status" value="1"/>
</dbReference>
<reference evidence="4" key="1">
    <citation type="submission" date="2020-12" db="EMBL/GenBank/DDBJ databases">
        <title>Vagococcus allomyrinae sp. nov. and Enterococcus lavae sp. nov., isolated from the larvae of Allomyrina dichotoma.</title>
        <authorList>
            <person name="Lee S.D."/>
        </authorList>
    </citation>
    <scope>NUCLEOTIDE SEQUENCE</scope>
    <source>
        <strain evidence="4">BWB3-3</strain>
    </source>
</reference>
<proteinExistence type="predicted"/>
<evidence type="ECO:0000256" key="2">
    <source>
        <dbReference type="ARBA" id="ARBA00022679"/>
    </source>
</evidence>
<dbReference type="SUPFAM" id="SSF53756">
    <property type="entry name" value="UDP-Glycosyltransferase/glycogen phosphorylase"/>
    <property type="match status" value="1"/>
</dbReference>
<protein>
    <recommendedName>
        <fullName evidence="3">Erythromycin biosynthesis protein CIII-like C-terminal domain-containing protein</fullName>
    </recommendedName>
</protein>
<evidence type="ECO:0000313" key="5">
    <source>
        <dbReference type="Proteomes" id="UP000674938"/>
    </source>
</evidence>
<feature type="domain" description="Erythromycin biosynthesis protein CIII-like C-terminal" evidence="3">
    <location>
        <begin position="276"/>
        <end position="386"/>
    </location>
</feature>
<keyword evidence="1" id="KW-0328">Glycosyltransferase</keyword>
<dbReference type="PANTHER" id="PTHR48043">
    <property type="entry name" value="EG:EG0003.4 PROTEIN-RELATED"/>
    <property type="match status" value="1"/>
</dbReference>
<evidence type="ECO:0000313" key="4">
    <source>
        <dbReference type="EMBL" id="MBP1042848.1"/>
    </source>
</evidence>
<dbReference type="GO" id="GO:0008194">
    <property type="term" value="F:UDP-glycosyltransferase activity"/>
    <property type="evidence" value="ECO:0007669"/>
    <property type="project" value="TreeGrafter"/>
</dbReference>
<dbReference type="PANTHER" id="PTHR48043:SF145">
    <property type="entry name" value="FI06409P-RELATED"/>
    <property type="match status" value="1"/>
</dbReference>
<dbReference type="EMBL" id="JAEEGA010000012">
    <property type="protein sequence ID" value="MBP1042848.1"/>
    <property type="molecule type" value="Genomic_DNA"/>
</dbReference>
<evidence type="ECO:0000259" key="3">
    <source>
        <dbReference type="Pfam" id="PF06722"/>
    </source>
</evidence>
<accession>A0A940PH66</accession>
<evidence type="ECO:0000256" key="1">
    <source>
        <dbReference type="ARBA" id="ARBA00022676"/>
    </source>
</evidence>
<dbReference type="InterPro" id="IPR010610">
    <property type="entry name" value="EryCIII-like_C"/>
</dbReference>
<dbReference type="Proteomes" id="UP000674938">
    <property type="component" value="Unassembled WGS sequence"/>
</dbReference>
<dbReference type="AlphaFoldDB" id="A0A940PH66"/>
<comment type="caution">
    <text evidence="4">The sequence shown here is derived from an EMBL/GenBank/DDBJ whole genome shotgun (WGS) entry which is preliminary data.</text>
</comment>
<gene>
    <name evidence="4" type="ORF">I6N95_17665</name>
</gene>
<sequence>MKKLLFAPETFNLAETTRMIEVAKECRGRAECFFMGYSDKFSGYIEKAGFPFYLLSPKLDEETITKIMDFDQGRSFKIPFTYDMLKERIENELALIEALEIDGVVIGSTVSLFVSARVKKIPLTYVKPYVYSRSWVEGNQFMGKAPEFLKKGGRKLILSLNYLPKDIKKIVKEYHVEDHFPTLIDSLDGDLNCITTPELLTGNPNLSKNSIYVGPIFADLPEDIPASLFQLFRATDDPIIYCSMGSSGTSEIVYNLLKKFAGLPVQVVSPMKSFLSQEQTASLPANIHLYDWLPAKQVQQLVTASVLHGGEGTVQTACVAGKPFIGIGLQKEQEYNIKCCVDYGNAIQLKRKQLKDKEYFKKAAAELLQNPSYQKKAQKLQQELKSINGSKLAAQAILEIS</sequence>
<dbReference type="Gene3D" id="3.40.50.2000">
    <property type="entry name" value="Glycogen Phosphorylase B"/>
    <property type="match status" value="2"/>
</dbReference>
<dbReference type="RefSeq" id="WP_209530455.1">
    <property type="nucleotide sequence ID" value="NZ_JAEEGA010000012.1"/>
</dbReference>
<name>A0A940PH66_9ENTE</name>
<dbReference type="InterPro" id="IPR050271">
    <property type="entry name" value="UDP-glycosyltransferase"/>
</dbReference>
<keyword evidence="2" id="KW-0808">Transferase</keyword>
<organism evidence="4 5">
    <name type="scientific">Vagococcus allomyrinae</name>
    <dbReference type="NCBI Taxonomy" id="2794353"/>
    <lineage>
        <taxon>Bacteria</taxon>
        <taxon>Bacillati</taxon>
        <taxon>Bacillota</taxon>
        <taxon>Bacilli</taxon>
        <taxon>Lactobacillales</taxon>
        <taxon>Enterococcaceae</taxon>
        <taxon>Vagococcus</taxon>
    </lineage>
</organism>
<keyword evidence="5" id="KW-1185">Reference proteome</keyword>